<organism evidence="2 3">
    <name type="scientific">Rhodococcoides corynebacterioides</name>
    <dbReference type="NCBI Taxonomy" id="53972"/>
    <lineage>
        <taxon>Bacteria</taxon>
        <taxon>Bacillati</taxon>
        <taxon>Actinomycetota</taxon>
        <taxon>Actinomycetes</taxon>
        <taxon>Mycobacteriales</taxon>
        <taxon>Nocardiaceae</taxon>
        <taxon>Rhodococcoides</taxon>
    </lineage>
</organism>
<accession>A0ABS2KU11</accession>
<evidence type="ECO:0000313" key="2">
    <source>
        <dbReference type="EMBL" id="MBM7415417.1"/>
    </source>
</evidence>
<keyword evidence="1" id="KW-0472">Membrane</keyword>
<dbReference type="Gene3D" id="1.20.120.1760">
    <property type="match status" value="1"/>
</dbReference>
<reference evidence="2 3" key="1">
    <citation type="submission" date="2021-01" db="EMBL/GenBank/DDBJ databases">
        <title>Genomics of switchgrass bacterial isolates.</title>
        <authorList>
            <person name="Shade A."/>
        </authorList>
    </citation>
    <scope>NUCLEOTIDE SEQUENCE [LARGE SCALE GENOMIC DNA]</scope>
    <source>
        <strain evidence="2 3">PvP111</strain>
    </source>
</reference>
<feature type="transmembrane region" description="Helical" evidence="1">
    <location>
        <begin position="62"/>
        <end position="81"/>
    </location>
</feature>
<keyword evidence="3" id="KW-1185">Reference proteome</keyword>
<dbReference type="InterPro" id="IPR000462">
    <property type="entry name" value="CDP-OH_P_trans"/>
</dbReference>
<feature type="transmembrane region" description="Helical" evidence="1">
    <location>
        <begin position="87"/>
        <end position="108"/>
    </location>
</feature>
<name>A0ABS2KU11_9NOCA</name>
<evidence type="ECO:0000256" key="1">
    <source>
        <dbReference type="SAM" id="Phobius"/>
    </source>
</evidence>
<keyword evidence="1" id="KW-0812">Transmembrane</keyword>
<dbReference type="RefSeq" id="WP_204868463.1">
    <property type="nucleotide sequence ID" value="NZ_JAFBBK010000001.1"/>
</dbReference>
<dbReference type="InterPro" id="IPR043130">
    <property type="entry name" value="CDP-OH_PTrfase_TM_dom"/>
</dbReference>
<comment type="caution">
    <text evidence="2">The sequence shown here is derived from an EMBL/GenBank/DDBJ whole genome shotgun (WGS) entry which is preliminary data.</text>
</comment>
<dbReference type="EC" id="2.7.8.5" evidence="2"/>
<feature type="transmembrane region" description="Helical" evidence="1">
    <location>
        <begin position="207"/>
        <end position="231"/>
    </location>
</feature>
<dbReference type="Pfam" id="PF01066">
    <property type="entry name" value="CDP-OH_P_transf"/>
    <property type="match status" value="1"/>
</dbReference>
<keyword evidence="2" id="KW-0808">Transferase</keyword>
<feature type="transmembrane region" description="Helical" evidence="1">
    <location>
        <begin position="129"/>
        <end position="152"/>
    </location>
</feature>
<dbReference type="EMBL" id="JAFBBK010000001">
    <property type="protein sequence ID" value="MBM7415417.1"/>
    <property type="molecule type" value="Genomic_DNA"/>
</dbReference>
<protein>
    <submittedName>
        <fullName evidence="2">CDP-diacylglycerol--glycerol-3-phosphate 3-phosphatidyltransferase</fullName>
        <ecNumber evidence="2">2.7.8.5</ecNumber>
    </submittedName>
</protein>
<dbReference type="Proteomes" id="UP000703038">
    <property type="component" value="Unassembled WGS sequence"/>
</dbReference>
<sequence length="241" mass="24582">MTGSGASEPVVTVPRTRTQYFRAWSELHGGYDVHSSALVHGWLTITYVLARPLARARVAPTAVTAVGVLFAVLALAVAGSGPWGAGAAALLLVLSALVDSLDGAVALLRGRSTAFGYVADSVADRLSDMLVFAVLLVLGAPAPVVVAVALLTLLHETARARAVSAGMASIGVVTVWERPSRVIAVVVTLLGASVVDTGPLFGTIGAAVSLVLAVVGFSQISVSIHHALSALPAPRPGRTRE</sequence>
<proteinExistence type="predicted"/>
<keyword evidence="1" id="KW-1133">Transmembrane helix</keyword>
<evidence type="ECO:0000313" key="3">
    <source>
        <dbReference type="Proteomes" id="UP000703038"/>
    </source>
</evidence>
<gene>
    <name evidence="2" type="ORF">JOE42_002150</name>
</gene>
<dbReference type="GO" id="GO:0008444">
    <property type="term" value="F:CDP-diacylglycerol-glycerol-3-phosphate 3-phosphatidyltransferase activity"/>
    <property type="evidence" value="ECO:0007669"/>
    <property type="project" value="UniProtKB-EC"/>
</dbReference>